<reference evidence="2 3" key="1">
    <citation type="submission" date="2017-07" db="EMBL/GenBank/DDBJ databases">
        <title>Genome Sequence of Antarctobacter heliothermus Strain SMS3 Isolated from a culture of the Diatom Skeletonema marinoi.</title>
        <authorList>
            <person name="Topel M."/>
            <person name="Pinder M.I.M."/>
            <person name="Johansson O.N."/>
            <person name="Kourtchenko O."/>
            <person name="Godhe A."/>
            <person name="Clarke A.K."/>
        </authorList>
    </citation>
    <scope>NUCLEOTIDE SEQUENCE [LARGE SCALE GENOMIC DNA]</scope>
    <source>
        <strain evidence="2 3">SMS3</strain>
    </source>
</reference>
<dbReference type="AlphaFoldDB" id="A0A222E9K8"/>
<dbReference type="RefSeq" id="WP_094036594.1">
    <property type="nucleotide sequence ID" value="NZ_CP022540.1"/>
</dbReference>
<sequence>MSAPAPVFEAPWHAEAFAIAVSLEAGGAFTWPEWTQVFGAVLAEHGKAKDLDGGDDYFHAWVVALERICTAKGIAGAGDLEALRQEWAHAYLSTPHGAPVRIDG</sequence>
<gene>
    <name evidence="2" type="ORF">ANTHELSMS3_04291</name>
</gene>
<name>A0A222E9K8_9RHOB</name>
<accession>A0A222E9K8</accession>
<dbReference type="Pfam" id="PF21006">
    <property type="entry name" value="NHase_beta_N"/>
    <property type="match status" value="1"/>
</dbReference>
<organism evidence="2 3">
    <name type="scientific">Antarctobacter heliothermus</name>
    <dbReference type="NCBI Taxonomy" id="74033"/>
    <lineage>
        <taxon>Bacteria</taxon>
        <taxon>Pseudomonadati</taxon>
        <taxon>Pseudomonadota</taxon>
        <taxon>Alphaproteobacteria</taxon>
        <taxon>Rhodobacterales</taxon>
        <taxon>Roseobacteraceae</taxon>
        <taxon>Antarctobacter</taxon>
    </lineage>
</organism>
<dbReference type="InterPro" id="IPR049054">
    <property type="entry name" value="CN_hydtase_beta-like_N"/>
</dbReference>
<evidence type="ECO:0000313" key="2">
    <source>
        <dbReference type="EMBL" id="ASP22895.1"/>
    </source>
</evidence>
<dbReference type="InterPro" id="IPR023808">
    <property type="entry name" value="Nitrile_Hydratase_acc_put"/>
</dbReference>
<dbReference type="InterPro" id="IPR008990">
    <property type="entry name" value="Elect_transpt_acc-like_dom_sf"/>
</dbReference>
<dbReference type="KEGG" id="aht:ANTHELSMS3_04291"/>
<dbReference type="InterPro" id="IPR042262">
    <property type="entry name" value="CN_hydtase_beta_C"/>
</dbReference>
<feature type="domain" description="Nitrile hydratase beta subunit-like N-terminal" evidence="1">
    <location>
        <begin position="5"/>
        <end position="88"/>
    </location>
</feature>
<dbReference type="NCBIfam" id="TIGR03889">
    <property type="entry name" value="nitrile_acc"/>
    <property type="match status" value="1"/>
</dbReference>
<evidence type="ECO:0000259" key="1">
    <source>
        <dbReference type="Pfam" id="PF21006"/>
    </source>
</evidence>
<dbReference type="Proteomes" id="UP000203589">
    <property type="component" value="Chromosome"/>
</dbReference>
<proteinExistence type="predicted"/>
<keyword evidence="3" id="KW-1185">Reference proteome</keyword>
<protein>
    <submittedName>
        <fullName evidence="2">Nitrile hydratase beta subunit</fullName>
    </submittedName>
</protein>
<dbReference type="Gene3D" id="1.10.472.20">
    <property type="entry name" value="Nitrile hydratase, beta subunit"/>
    <property type="match status" value="1"/>
</dbReference>
<evidence type="ECO:0000313" key="3">
    <source>
        <dbReference type="Proteomes" id="UP000203589"/>
    </source>
</evidence>
<dbReference type="EMBL" id="CP022540">
    <property type="protein sequence ID" value="ASP22895.1"/>
    <property type="molecule type" value="Genomic_DNA"/>
</dbReference>
<dbReference type="SUPFAM" id="SSF50090">
    <property type="entry name" value="Electron transport accessory proteins"/>
    <property type="match status" value="1"/>
</dbReference>
<dbReference type="OrthoDB" id="9811616at2"/>